<dbReference type="FunFam" id="2.60.40.420:FF:000022">
    <property type="entry name" value="FET5p Multicopper oxidase"/>
    <property type="match status" value="1"/>
</dbReference>
<evidence type="ECO:0000256" key="18">
    <source>
        <dbReference type="SAM" id="Phobius"/>
    </source>
</evidence>
<evidence type="ECO:0000256" key="3">
    <source>
        <dbReference type="ARBA" id="ARBA00010609"/>
    </source>
</evidence>
<keyword evidence="10" id="KW-0677">Repeat</keyword>
<keyword evidence="16 18" id="KW-0472">Membrane</keyword>
<dbReference type="InterPro" id="IPR033138">
    <property type="entry name" value="Cu_oxidase_CS"/>
</dbReference>
<dbReference type="GO" id="GO:0005507">
    <property type="term" value="F:copper ion binding"/>
    <property type="evidence" value="ECO:0007669"/>
    <property type="project" value="InterPro"/>
</dbReference>
<evidence type="ECO:0000256" key="8">
    <source>
        <dbReference type="ARBA" id="ARBA00022723"/>
    </source>
</evidence>
<evidence type="ECO:0000256" key="16">
    <source>
        <dbReference type="ARBA" id="ARBA00023136"/>
    </source>
</evidence>
<feature type="transmembrane region" description="Helical" evidence="18">
    <location>
        <begin position="560"/>
        <end position="579"/>
    </location>
</feature>
<dbReference type="GO" id="GO:0000329">
    <property type="term" value="C:fungal-type vacuole membrane"/>
    <property type="evidence" value="ECO:0007669"/>
    <property type="project" value="TreeGrafter"/>
</dbReference>
<feature type="domain" description="Plastocyanin-like" evidence="21">
    <location>
        <begin position="368"/>
        <end position="505"/>
    </location>
</feature>
<dbReference type="PANTHER" id="PTHR11709">
    <property type="entry name" value="MULTI-COPPER OXIDASE"/>
    <property type="match status" value="1"/>
</dbReference>
<evidence type="ECO:0000256" key="13">
    <source>
        <dbReference type="ARBA" id="ARBA00023004"/>
    </source>
</evidence>
<dbReference type="GeneID" id="90074724"/>
<evidence type="ECO:0000256" key="7">
    <source>
        <dbReference type="ARBA" id="ARBA00022692"/>
    </source>
</evidence>
<dbReference type="AlphaFoldDB" id="A0AAV5QQQ6"/>
<evidence type="ECO:0000256" key="9">
    <source>
        <dbReference type="ARBA" id="ARBA00022729"/>
    </source>
</evidence>
<evidence type="ECO:0000256" key="10">
    <source>
        <dbReference type="ARBA" id="ARBA00022737"/>
    </source>
</evidence>
<protein>
    <submittedName>
        <fullName evidence="23">Ferroxidase</fullName>
    </submittedName>
</protein>
<keyword evidence="5" id="KW-1003">Cell membrane</keyword>
<keyword evidence="13" id="KW-0408">Iron</keyword>
<dbReference type="CDD" id="cd13899">
    <property type="entry name" value="CuRO_3_Fet3p"/>
    <property type="match status" value="1"/>
</dbReference>
<comment type="similarity">
    <text evidence="3">Belongs to the multicopper oxidase family.</text>
</comment>
<dbReference type="PROSITE" id="PS00080">
    <property type="entry name" value="MULTICOPPER_OXIDASE2"/>
    <property type="match status" value="1"/>
</dbReference>
<comment type="subcellular location">
    <subcellularLocation>
        <location evidence="2">Cell membrane</location>
        <topology evidence="2">Single-pass membrane protein</topology>
    </subcellularLocation>
</comment>
<keyword evidence="11 18" id="KW-1133">Transmembrane helix</keyword>
<dbReference type="GO" id="GO:0033215">
    <property type="term" value="P:reductive iron assimilation"/>
    <property type="evidence" value="ECO:0007669"/>
    <property type="project" value="TreeGrafter"/>
</dbReference>
<keyword evidence="8" id="KW-0479">Metal-binding</keyword>
<feature type="chain" id="PRO_5043641249" evidence="19">
    <location>
        <begin position="22"/>
        <end position="616"/>
    </location>
</feature>
<evidence type="ECO:0000313" key="24">
    <source>
        <dbReference type="Proteomes" id="UP001360560"/>
    </source>
</evidence>
<dbReference type="InterPro" id="IPR011707">
    <property type="entry name" value="Cu-oxidase-like_N"/>
</dbReference>
<dbReference type="GO" id="GO:0010106">
    <property type="term" value="P:cellular response to iron ion starvation"/>
    <property type="evidence" value="ECO:0007669"/>
    <property type="project" value="TreeGrafter"/>
</dbReference>
<dbReference type="RefSeq" id="XP_064853745.1">
    <property type="nucleotide sequence ID" value="XM_064997673.1"/>
</dbReference>
<dbReference type="InterPro" id="IPR044130">
    <property type="entry name" value="CuRO_2_Fet3-like"/>
</dbReference>
<evidence type="ECO:0000256" key="17">
    <source>
        <dbReference type="ARBA" id="ARBA00023180"/>
    </source>
</evidence>
<evidence type="ECO:0000256" key="19">
    <source>
        <dbReference type="SAM" id="SignalP"/>
    </source>
</evidence>
<keyword evidence="4" id="KW-0813">Transport</keyword>
<evidence type="ECO:0000256" key="14">
    <source>
        <dbReference type="ARBA" id="ARBA00023008"/>
    </source>
</evidence>
<dbReference type="InterPro" id="IPR045087">
    <property type="entry name" value="Cu-oxidase_fam"/>
</dbReference>
<evidence type="ECO:0000256" key="6">
    <source>
        <dbReference type="ARBA" id="ARBA00022496"/>
    </source>
</evidence>
<accession>A0AAV5QQQ6</accession>
<dbReference type="Proteomes" id="UP001360560">
    <property type="component" value="Unassembled WGS sequence"/>
</dbReference>
<reference evidence="23 24" key="1">
    <citation type="journal article" date="2023" name="Elife">
        <title>Identification of key yeast species and microbe-microbe interactions impacting larval growth of Drosophila in the wild.</title>
        <authorList>
            <person name="Mure A."/>
            <person name="Sugiura Y."/>
            <person name="Maeda R."/>
            <person name="Honda K."/>
            <person name="Sakurai N."/>
            <person name="Takahashi Y."/>
            <person name="Watada M."/>
            <person name="Katoh T."/>
            <person name="Gotoh A."/>
            <person name="Gotoh Y."/>
            <person name="Taniguchi I."/>
            <person name="Nakamura K."/>
            <person name="Hayashi T."/>
            <person name="Katayama T."/>
            <person name="Uemura T."/>
            <person name="Hattori Y."/>
        </authorList>
    </citation>
    <scope>NUCLEOTIDE SEQUENCE [LARGE SCALE GENOMIC DNA]</scope>
    <source>
        <strain evidence="23 24">SC-9</strain>
    </source>
</reference>
<evidence type="ECO:0000256" key="1">
    <source>
        <dbReference type="ARBA" id="ARBA00001935"/>
    </source>
</evidence>
<dbReference type="Gene3D" id="2.60.40.420">
    <property type="entry name" value="Cupredoxins - blue copper proteins"/>
    <property type="match status" value="3"/>
</dbReference>
<keyword evidence="6" id="KW-0410">Iron transport</keyword>
<evidence type="ECO:0000256" key="5">
    <source>
        <dbReference type="ARBA" id="ARBA00022475"/>
    </source>
</evidence>
<feature type="signal peptide" evidence="19">
    <location>
        <begin position="1"/>
        <end position="21"/>
    </location>
</feature>
<feature type="domain" description="Plastocyanin-like" evidence="22">
    <location>
        <begin position="31"/>
        <end position="148"/>
    </location>
</feature>
<dbReference type="FunFam" id="2.60.40.420:FF:000025">
    <property type="entry name" value="FET5p Multicopper oxidase"/>
    <property type="match status" value="1"/>
</dbReference>
<evidence type="ECO:0000259" key="21">
    <source>
        <dbReference type="Pfam" id="PF07731"/>
    </source>
</evidence>
<dbReference type="GO" id="GO:0005886">
    <property type="term" value="C:plasma membrane"/>
    <property type="evidence" value="ECO:0007669"/>
    <property type="project" value="UniProtKB-SubCell"/>
</dbReference>
<evidence type="ECO:0000256" key="2">
    <source>
        <dbReference type="ARBA" id="ARBA00004162"/>
    </source>
</evidence>
<dbReference type="CDD" id="cd13877">
    <property type="entry name" value="CuRO_2_Fet3p_like"/>
    <property type="match status" value="1"/>
</dbReference>
<organism evidence="23 24">
    <name type="scientific">Saccharomycopsis crataegensis</name>
    <dbReference type="NCBI Taxonomy" id="43959"/>
    <lineage>
        <taxon>Eukaryota</taxon>
        <taxon>Fungi</taxon>
        <taxon>Dikarya</taxon>
        <taxon>Ascomycota</taxon>
        <taxon>Saccharomycotina</taxon>
        <taxon>Saccharomycetes</taxon>
        <taxon>Saccharomycopsidaceae</taxon>
        <taxon>Saccharomycopsis</taxon>
    </lineage>
</organism>
<dbReference type="Pfam" id="PF07731">
    <property type="entry name" value="Cu-oxidase_2"/>
    <property type="match status" value="1"/>
</dbReference>
<keyword evidence="7 18" id="KW-0812">Transmembrane</keyword>
<dbReference type="InterPro" id="IPR008972">
    <property type="entry name" value="Cupredoxin"/>
</dbReference>
<feature type="domain" description="Plastocyanin-like" evidence="20">
    <location>
        <begin position="156"/>
        <end position="304"/>
    </location>
</feature>
<keyword evidence="24" id="KW-1185">Reference proteome</keyword>
<dbReference type="PANTHER" id="PTHR11709:SF434">
    <property type="entry name" value="IRON TRANSPORT MULTICOPPER OXIDASE FET5-RELATED"/>
    <property type="match status" value="1"/>
</dbReference>
<dbReference type="Pfam" id="PF00394">
    <property type="entry name" value="Cu-oxidase"/>
    <property type="match status" value="1"/>
</dbReference>
<evidence type="ECO:0000256" key="12">
    <source>
        <dbReference type="ARBA" id="ARBA00023002"/>
    </source>
</evidence>
<comment type="caution">
    <text evidence="23">The sequence shown here is derived from an EMBL/GenBank/DDBJ whole genome shotgun (WGS) entry which is preliminary data.</text>
</comment>
<dbReference type="FunFam" id="2.60.40.420:FF:000024">
    <property type="entry name" value="FET5p Multicopper oxidase"/>
    <property type="match status" value="1"/>
</dbReference>
<dbReference type="EMBL" id="BTFZ01000011">
    <property type="protein sequence ID" value="GMM36749.1"/>
    <property type="molecule type" value="Genomic_DNA"/>
</dbReference>
<dbReference type="PROSITE" id="PS00079">
    <property type="entry name" value="MULTICOPPER_OXIDASE1"/>
    <property type="match status" value="2"/>
</dbReference>
<dbReference type="SUPFAM" id="SSF49503">
    <property type="entry name" value="Cupredoxins"/>
    <property type="match status" value="3"/>
</dbReference>
<keyword evidence="9 19" id="KW-0732">Signal</keyword>
<evidence type="ECO:0000256" key="4">
    <source>
        <dbReference type="ARBA" id="ARBA00022448"/>
    </source>
</evidence>
<dbReference type="InterPro" id="IPR001117">
    <property type="entry name" value="Cu-oxidase_2nd"/>
</dbReference>
<dbReference type="GO" id="GO:0004322">
    <property type="term" value="F:ferroxidase activity"/>
    <property type="evidence" value="ECO:0007669"/>
    <property type="project" value="TreeGrafter"/>
</dbReference>
<dbReference type="Pfam" id="PF07732">
    <property type="entry name" value="Cu-oxidase_3"/>
    <property type="match status" value="1"/>
</dbReference>
<evidence type="ECO:0000259" key="20">
    <source>
        <dbReference type="Pfam" id="PF00394"/>
    </source>
</evidence>
<dbReference type="InterPro" id="IPR002355">
    <property type="entry name" value="Cu_oxidase_Cu_BS"/>
</dbReference>
<keyword evidence="14" id="KW-0186">Copper</keyword>
<keyword evidence="17" id="KW-0325">Glycoprotein</keyword>
<keyword evidence="15" id="KW-0406">Ion transport</keyword>
<dbReference type="InterPro" id="IPR011706">
    <property type="entry name" value="Cu-oxidase_C"/>
</dbReference>
<evidence type="ECO:0000313" key="23">
    <source>
        <dbReference type="EMBL" id="GMM36749.1"/>
    </source>
</evidence>
<comment type="cofactor">
    <cofactor evidence="1">
        <name>Cu cation</name>
        <dbReference type="ChEBI" id="CHEBI:23378"/>
    </cofactor>
</comment>
<evidence type="ECO:0000256" key="11">
    <source>
        <dbReference type="ARBA" id="ARBA00022989"/>
    </source>
</evidence>
<keyword evidence="12" id="KW-0560">Oxidoreductase</keyword>
<gene>
    <name evidence="23" type="ORF">DASC09_040740</name>
</gene>
<name>A0AAV5QQQ6_9ASCO</name>
<evidence type="ECO:0000259" key="22">
    <source>
        <dbReference type="Pfam" id="PF07732"/>
    </source>
</evidence>
<sequence>MRLANFGTLVMVMYGVVATAAATTHTFYYEVTALKANPDGVKEKTVIGFNNTWPLPTIEITKGDTVLLYLTNGLKDSNTSLHFHGLFQNGANAMDGPEFVTQCPIAPGQTYLYNFTVDSQSGTYWYHSHTGNQYLDGLRGALIIHDSEPMPFEYDEEVMLTISDWYHDSHKDLMKQFLNKYNPTGAEPVPQNALFNDSRNVTWEVKPNTTYFLRIASVSGFVSQYLYIEDHEMTVVEVDGVYVEPTTTKSLYLTAAQRYGVLIKTKEVNPNKNFCFMQALDESMLDIVPAELELTGTNWMVYNKDADLPESFDFDYTVEGNEPVDDFTLVPIGKYPLLPDYDYQIVLDVEMLNLANGVNYALFNNITYVPPKVPTLATVLSAPKDQIFNKEIYGSNTHSFVLQKDEIVEIVVNNHDDGKHPFHLHGHIFQVIQKSPEFEDPTDYDENDHESFPDYPLLRDTVQVAGNGYMVLRFKANNPGVWFFHCHVDWHLEQGLAITLIEDPETLRETQYLSDNFKEVCDAVGMGYQGNAAGNTKDYGNLDNENVQPSFLPPGFTAKGYFAMFLCVITALYGLYTIFSFGNEDDATLSEDEMIENLKNILIQNNAFDESLLGSE</sequence>
<proteinExistence type="inferred from homology"/>
<dbReference type="CDD" id="cd13851">
    <property type="entry name" value="CuRO_1_Fet3p"/>
    <property type="match status" value="1"/>
</dbReference>
<evidence type="ECO:0000256" key="15">
    <source>
        <dbReference type="ARBA" id="ARBA00023065"/>
    </source>
</evidence>